<organism evidence="5 6">
    <name type="scientific">Eucalyptus globulus</name>
    <name type="common">Tasmanian blue gum</name>
    <dbReference type="NCBI Taxonomy" id="34317"/>
    <lineage>
        <taxon>Eukaryota</taxon>
        <taxon>Viridiplantae</taxon>
        <taxon>Streptophyta</taxon>
        <taxon>Embryophyta</taxon>
        <taxon>Tracheophyta</taxon>
        <taxon>Spermatophyta</taxon>
        <taxon>Magnoliopsida</taxon>
        <taxon>eudicotyledons</taxon>
        <taxon>Gunneridae</taxon>
        <taxon>Pentapetalae</taxon>
        <taxon>rosids</taxon>
        <taxon>malvids</taxon>
        <taxon>Myrtales</taxon>
        <taxon>Myrtaceae</taxon>
        <taxon>Myrtoideae</taxon>
        <taxon>Eucalypteae</taxon>
        <taxon>Eucalyptus</taxon>
    </lineage>
</organism>
<dbReference type="PANTHER" id="PTHR11746">
    <property type="entry name" value="O-METHYLTRANSFERASE"/>
    <property type="match status" value="1"/>
</dbReference>
<evidence type="ECO:0000256" key="2">
    <source>
        <dbReference type="ARBA" id="ARBA00022679"/>
    </source>
</evidence>
<name>A0ABD3KNY2_EUCGL</name>
<accession>A0ABD3KNY2</accession>
<dbReference type="Gene3D" id="3.40.50.150">
    <property type="entry name" value="Vaccinia Virus protein VP39"/>
    <property type="match status" value="1"/>
</dbReference>
<keyword evidence="2" id="KW-0808">Transferase</keyword>
<evidence type="ECO:0000313" key="6">
    <source>
        <dbReference type="Proteomes" id="UP001634007"/>
    </source>
</evidence>
<dbReference type="PROSITE" id="PS51683">
    <property type="entry name" value="SAM_OMT_II"/>
    <property type="match status" value="1"/>
</dbReference>
<keyword evidence="6" id="KW-1185">Reference proteome</keyword>
<evidence type="ECO:0000256" key="1">
    <source>
        <dbReference type="ARBA" id="ARBA00022603"/>
    </source>
</evidence>
<evidence type="ECO:0000313" key="5">
    <source>
        <dbReference type="EMBL" id="KAL3740024.1"/>
    </source>
</evidence>
<evidence type="ECO:0000259" key="4">
    <source>
        <dbReference type="Pfam" id="PF00891"/>
    </source>
</evidence>
<proteinExistence type="predicted"/>
<dbReference type="InterPro" id="IPR001077">
    <property type="entry name" value="COMT_C"/>
</dbReference>
<keyword evidence="1" id="KW-0489">Methyltransferase</keyword>
<dbReference type="InterPro" id="IPR029063">
    <property type="entry name" value="SAM-dependent_MTases_sf"/>
</dbReference>
<sequence>MLPTWSDEDCVKVLKKCKEAIDDKNNEQGKVTLIDIVISKTEDNAQETAERLFLAVVTGKEWIGKEWEKLFFEIDFRPYKITPMFGLKSLIVFT</sequence>
<feature type="domain" description="O-methyltransferase C-terminal" evidence="4">
    <location>
        <begin position="4"/>
        <end position="76"/>
    </location>
</feature>
<protein>
    <recommendedName>
        <fullName evidence="4">O-methyltransferase C-terminal domain-containing protein</fullName>
    </recommendedName>
</protein>
<gene>
    <name evidence="5" type="ORF">ACJRO7_021319</name>
</gene>
<dbReference type="Pfam" id="PF00891">
    <property type="entry name" value="Methyltransf_2"/>
    <property type="match status" value="1"/>
</dbReference>
<dbReference type="Proteomes" id="UP001634007">
    <property type="component" value="Unassembled WGS sequence"/>
</dbReference>
<keyword evidence="3" id="KW-0949">S-adenosyl-L-methionine</keyword>
<dbReference type="GO" id="GO:0008168">
    <property type="term" value="F:methyltransferase activity"/>
    <property type="evidence" value="ECO:0007669"/>
    <property type="project" value="UniProtKB-KW"/>
</dbReference>
<reference evidence="5 6" key="1">
    <citation type="submission" date="2024-11" db="EMBL/GenBank/DDBJ databases">
        <title>Chromosome-level genome assembly of Eucalyptus globulus Labill. provides insights into its genome evolution.</title>
        <authorList>
            <person name="Li X."/>
        </authorList>
    </citation>
    <scope>NUCLEOTIDE SEQUENCE [LARGE SCALE GENOMIC DNA]</scope>
    <source>
        <strain evidence="5">CL2024</strain>
        <tissue evidence="5">Fresh tender leaves</tissue>
    </source>
</reference>
<dbReference type="InterPro" id="IPR016461">
    <property type="entry name" value="COMT-like"/>
</dbReference>
<evidence type="ECO:0000256" key="3">
    <source>
        <dbReference type="ARBA" id="ARBA00022691"/>
    </source>
</evidence>
<dbReference type="AlphaFoldDB" id="A0ABD3KNY2"/>
<dbReference type="EMBL" id="JBJKBG010000005">
    <property type="protein sequence ID" value="KAL3740024.1"/>
    <property type="molecule type" value="Genomic_DNA"/>
</dbReference>
<comment type="caution">
    <text evidence="5">The sequence shown here is derived from an EMBL/GenBank/DDBJ whole genome shotgun (WGS) entry which is preliminary data.</text>
</comment>
<dbReference type="SUPFAM" id="SSF53335">
    <property type="entry name" value="S-adenosyl-L-methionine-dependent methyltransferases"/>
    <property type="match status" value="1"/>
</dbReference>
<dbReference type="GO" id="GO:0032259">
    <property type="term" value="P:methylation"/>
    <property type="evidence" value="ECO:0007669"/>
    <property type="project" value="UniProtKB-KW"/>
</dbReference>